<sequence length="70" mass="7906">MDGWMDQNKCRALDLSRANSVSYGFHNQSMRYSRPAEASLSSQIQDGYCQLSVGQRVRLRIHSLGALTSR</sequence>
<evidence type="ECO:0000313" key="1">
    <source>
        <dbReference type="EMBL" id="THU68506.1"/>
    </source>
</evidence>
<accession>A0A4S8K1B4</accession>
<evidence type="ECO:0000313" key="2">
    <source>
        <dbReference type="Proteomes" id="UP000317650"/>
    </source>
</evidence>
<gene>
    <name evidence="1" type="ORF">C4D60_Mb08t04600</name>
</gene>
<keyword evidence="2" id="KW-1185">Reference proteome</keyword>
<proteinExistence type="predicted"/>
<organism evidence="1 2">
    <name type="scientific">Musa balbisiana</name>
    <name type="common">Banana</name>
    <dbReference type="NCBI Taxonomy" id="52838"/>
    <lineage>
        <taxon>Eukaryota</taxon>
        <taxon>Viridiplantae</taxon>
        <taxon>Streptophyta</taxon>
        <taxon>Embryophyta</taxon>
        <taxon>Tracheophyta</taxon>
        <taxon>Spermatophyta</taxon>
        <taxon>Magnoliopsida</taxon>
        <taxon>Liliopsida</taxon>
        <taxon>Zingiberales</taxon>
        <taxon>Musaceae</taxon>
        <taxon>Musa</taxon>
    </lineage>
</organism>
<protein>
    <submittedName>
        <fullName evidence="1">Uncharacterized protein</fullName>
    </submittedName>
</protein>
<dbReference type="EMBL" id="PYDT01000002">
    <property type="protein sequence ID" value="THU68506.1"/>
    <property type="molecule type" value="Genomic_DNA"/>
</dbReference>
<comment type="caution">
    <text evidence="1">The sequence shown here is derived from an EMBL/GenBank/DDBJ whole genome shotgun (WGS) entry which is preliminary data.</text>
</comment>
<name>A0A4S8K1B4_MUSBA</name>
<dbReference type="AlphaFoldDB" id="A0A4S8K1B4"/>
<dbReference type="Proteomes" id="UP000317650">
    <property type="component" value="Chromosome 8"/>
</dbReference>
<reference evidence="1 2" key="1">
    <citation type="journal article" date="2019" name="Nat. Plants">
        <title>Genome sequencing of Musa balbisiana reveals subgenome evolution and function divergence in polyploid bananas.</title>
        <authorList>
            <person name="Yao X."/>
        </authorList>
    </citation>
    <scope>NUCLEOTIDE SEQUENCE [LARGE SCALE GENOMIC DNA]</scope>
    <source>
        <strain evidence="2">cv. DH-PKW</strain>
        <tissue evidence="1">Leaves</tissue>
    </source>
</reference>